<organism evidence="4 5">
    <name type="scientific">Ignelater luminosus</name>
    <name type="common">Cucubano</name>
    <name type="synonym">Pyrophorus luminosus</name>
    <dbReference type="NCBI Taxonomy" id="2038154"/>
    <lineage>
        <taxon>Eukaryota</taxon>
        <taxon>Metazoa</taxon>
        <taxon>Ecdysozoa</taxon>
        <taxon>Arthropoda</taxon>
        <taxon>Hexapoda</taxon>
        <taxon>Insecta</taxon>
        <taxon>Pterygota</taxon>
        <taxon>Neoptera</taxon>
        <taxon>Endopterygota</taxon>
        <taxon>Coleoptera</taxon>
        <taxon>Polyphaga</taxon>
        <taxon>Elateriformia</taxon>
        <taxon>Elateroidea</taxon>
        <taxon>Elateridae</taxon>
        <taxon>Agrypninae</taxon>
        <taxon>Pyrophorini</taxon>
        <taxon>Ignelater</taxon>
    </lineage>
</organism>
<proteinExistence type="inferred from homology"/>
<feature type="region of interest" description="Disordered" evidence="3">
    <location>
        <begin position="60"/>
        <end position="79"/>
    </location>
</feature>
<evidence type="ECO:0000313" key="4">
    <source>
        <dbReference type="EMBL" id="KAF2884122.1"/>
    </source>
</evidence>
<feature type="region of interest" description="Disordered" evidence="3">
    <location>
        <begin position="1"/>
        <end position="47"/>
    </location>
</feature>
<feature type="compositionally biased region" description="Basic and acidic residues" evidence="3">
    <location>
        <begin position="34"/>
        <end position="45"/>
    </location>
</feature>
<evidence type="ECO:0000313" key="5">
    <source>
        <dbReference type="Proteomes" id="UP000801492"/>
    </source>
</evidence>
<evidence type="ECO:0000256" key="1">
    <source>
        <dbReference type="ARBA" id="ARBA00007712"/>
    </source>
</evidence>
<keyword evidence="5" id="KW-1185">Reference proteome</keyword>
<dbReference type="PANTHER" id="PTHR14270">
    <property type="entry name" value="NONSENSE-MEDIATED MRNA DECAY FACTOR SMG9"/>
    <property type="match status" value="1"/>
</dbReference>
<evidence type="ECO:0008006" key="6">
    <source>
        <dbReference type="Google" id="ProtNLM"/>
    </source>
</evidence>
<dbReference type="OrthoDB" id="79514at2759"/>
<dbReference type="EMBL" id="VTPC01090220">
    <property type="protein sequence ID" value="KAF2884122.1"/>
    <property type="molecule type" value="Genomic_DNA"/>
</dbReference>
<dbReference type="PANTHER" id="PTHR14270:SF0">
    <property type="entry name" value="NONSENSE-MEDIATED MRNA DECAY FACTOR SMG9"/>
    <property type="match status" value="1"/>
</dbReference>
<dbReference type="InterPro" id="IPR039177">
    <property type="entry name" value="SMG9"/>
</dbReference>
<name>A0A8K0CHI5_IGNLU</name>
<reference evidence="4" key="1">
    <citation type="submission" date="2019-08" db="EMBL/GenBank/DDBJ databases">
        <title>The genome of the North American firefly Photinus pyralis.</title>
        <authorList>
            <consortium name="Photinus pyralis genome working group"/>
            <person name="Fallon T.R."/>
            <person name="Sander Lower S.E."/>
            <person name="Weng J.-K."/>
        </authorList>
    </citation>
    <scope>NUCLEOTIDE SEQUENCE</scope>
    <source>
        <strain evidence="4">TRF0915ILg1</strain>
        <tissue evidence="4">Whole body</tissue>
    </source>
</reference>
<dbReference type="SUPFAM" id="SSF52540">
    <property type="entry name" value="P-loop containing nucleoside triphosphate hydrolases"/>
    <property type="match status" value="2"/>
</dbReference>
<comment type="similarity">
    <text evidence="1">Belongs to the SMG9 family.</text>
</comment>
<evidence type="ECO:0000256" key="2">
    <source>
        <dbReference type="ARBA" id="ARBA00023161"/>
    </source>
</evidence>
<sequence length="456" mass="52143">MSDYDRNKYYNKKKFPPREPVNFGSRFFNNKTTPHKETEKSETKPKSIKKTTILAREHHAEDRAVSPKCTVKEGDPSPSITIATPAHAVESAPQHRIKEMTRCAKLLDEGVICPENIQDYLQENDDYLVVGIVGTQGVGKSTILNLLAHNNITDKLKKSIFKYSENSKQNMDNIKIFSDNYVNQKVSDGDTKPKVDDVIFKPQSLSDLSNNCNGTNGIDFFVTHNRIMFLDCQPFTSVAVLDEFIRSEAKLTAMVSEFTPLENSGEIQGLQMTAFLMSICHVLILVQDWFFDSNVLRFIQSAEMLKPTISNPEDELVDHFPHLILIHNRAQMEDFSPKKFKQMQQIYKTIFNKTKMHIESGMGIGSGGIINSFSQEICGEPINLFLIPEYDETTENLYRGYPPLEELVKKLRSKILGATKYPLSNTSEKHWLIYCSKVWDHVKKSNFFVEYNKLMP</sequence>
<dbReference type="InterPro" id="IPR027417">
    <property type="entry name" value="P-loop_NTPase"/>
</dbReference>
<dbReference type="AlphaFoldDB" id="A0A8K0CHI5"/>
<dbReference type="Proteomes" id="UP000801492">
    <property type="component" value="Unassembled WGS sequence"/>
</dbReference>
<dbReference type="GO" id="GO:0000184">
    <property type="term" value="P:nuclear-transcribed mRNA catabolic process, nonsense-mediated decay"/>
    <property type="evidence" value="ECO:0007669"/>
    <property type="project" value="UniProtKB-KW"/>
</dbReference>
<dbReference type="Gene3D" id="3.40.50.300">
    <property type="entry name" value="P-loop containing nucleotide triphosphate hydrolases"/>
    <property type="match status" value="1"/>
</dbReference>
<protein>
    <recommendedName>
        <fullName evidence="6">Protein SMG9</fullName>
    </recommendedName>
</protein>
<evidence type="ECO:0000256" key="3">
    <source>
        <dbReference type="SAM" id="MobiDB-lite"/>
    </source>
</evidence>
<accession>A0A8K0CHI5</accession>
<keyword evidence="2" id="KW-0866">Nonsense-mediated mRNA decay</keyword>
<gene>
    <name evidence="4" type="ORF">ILUMI_22042</name>
</gene>
<comment type="caution">
    <text evidence="4">The sequence shown here is derived from an EMBL/GenBank/DDBJ whole genome shotgun (WGS) entry which is preliminary data.</text>
</comment>
<feature type="compositionally biased region" description="Basic and acidic residues" evidence="3">
    <location>
        <begin position="60"/>
        <end position="75"/>
    </location>
</feature>